<keyword evidence="8 13" id="KW-0798">TonB box</keyword>
<evidence type="ECO:0000313" key="18">
    <source>
        <dbReference type="Proteomes" id="UP000094256"/>
    </source>
</evidence>
<gene>
    <name evidence="17" type="ORF">AWL63_11525</name>
</gene>
<dbReference type="Gene3D" id="2.170.130.10">
    <property type="entry name" value="TonB-dependent receptor, plug domain"/>
    <property type="match status" value="1"/>
</dbReference>
<dbReference type="OrthoDB" id="9760333at2"/>
<feature type="chain" id="PRO_5008556230" evidence="14">
    <location>
        <begin position="31"/>
        <end position="796"/>
    </location>
</feature>
<evidence type="ECO:0000313" key="17">
    <source>
        <dbReference type="EMBL" id="AOH84504.1"/>
    </source>
</evidence>
<dbReference type="KEGG" id="span:AWL63_11525"/>
<comment type="subcellular location">
    <subcellularLocation>
        <location evidence="1 12">Cell outer membrane</location>
        <topology evidence="1 12">Multi-pass membrane protein</topology>
    </subcellularLocation>
</comment>
<dbReference type="GO" id="GO:0015344">
    <property type="term" value="F:siderophore uptake transmembrane transporter activity"/>
    <property type="evidence" value="ECO:0007669"/>
    <property type="project" value="TreeGrafter"/>
</dbReference>
<dbReference type="GO" id="GO:0009279">
    <property type="term" value="C:cell outer membrane"/>
    <property type="evidence" value="ECO:0007669"/>
    <property type="project" value="UniProtKB-SubCell"/>
</dbReference>
<dbReference type="PANTHER" id="PTHR32552">
    <property type="entry name" value="FERRICHROME IRON RECEPTOR-RELATED"/>
    <property type="match status" value="1"/>
</dbReference>
<keyword evidence="6 14" id="KW-0732">Signal</keyword>
<evidence type="ECO:0000256" key="2">
    <source>
        <dbReference type="ARBA" id="ARBA00009810"/>
    </source>
</evidence>
<evidence type="ECO:0000256" key="8">
    <source>
        <dbReference type="ARBA" id="ARBA00023077"/>
    </source>
</evidence>
<keyword evidence="11 12" id="KW-0998">Cell outer membrane</keyword>
<dbReference type="PANTHER" id="PTHR32552:SF83">
    <property type="entry name" value="BLR3904 PROTEIN"/>
    <property type="match status" value="1"/>
</dbReference>
<keyword evidence="10 17" id="KW-0675">Receptor</keyword>
<evidence type="ECO:0000256" key="6">
    <source>
        <dbReference type="ARBA" id="ARBA00022729"/>
    </source>
</evidence>
<evidence type="ECO:0000256" key="14">
    <source>
        <dbReference type="SAM" id="SignalP"/>
    </source>
</evidence>
<evidence type="ECO:0000256" key="12">
    <source>
        <dbReference type="PROSITE-ProRule" id="PRU01360"/>
    </source>
</evidence>
<organism evidence="17 18">
    <name type="scientific">Sphingomonas panacis</name>
    <dbReference type="NCBI Taxonomy" id="1560345"/>
    <lineage>
        <taxon>Bacteria</taxon>
        <taxon>Pseudomonadati</taxon>
        <taxon>Pseudomonadota</taxon>
        <taxon>Alphaproteobacteria</taxon>
        <taxon>Sphingomonadales</taxon>
        <taxon>Sphingomonadaceae</taxon>
        <taxon>Sphingomonas</taxon>
    </lineage>
</organism>
<keyword evidence="18" id="KW-1185">Reference proteome</keyword>
<dbReference type="InterPro" id="IPR012910">
    <property type="entry name" value="Plug_dom"/>
</dbReference>
<dbReference type="PROSITE" id="PS52016">
    <property type="entry name" value="TONB_DEPENDENT_REC_3"/>
    <property type="match status" value="1"/>
</dbReference>
<evidence type="ECO:0000256" key="10">
    <source>
        <dbReference type="ARBA" id="ARBA00023170"/>
    </source>
</evidence>
<feature type="domain" description="TonB-dependent receptor plug" evidence="16">
    <location>
        <begin position="71"/>
        <end position="170"/>
    </location>
</feature>
<dbReference type="Proteomes" id="UP000094256">
    <property type="component" value="Chromosome"/>
</dbReference>
<dbReference type="FunFam" id="2.170.130.10:FF:000001">
    <property type="entry name" value="Catecholate siderophore TonB-dependent receptor"/>
    <property type="match status" value="1"/>
</dbReference>
<comment type="similarity">
    <text evidence="2 12 13">Belongs to the TonB-dependent receptor family.</text>
</comment>
<dbReference type="CDD" id="cd01347">
    <property type="entry name" value="ligand_gated_channel"/>
    <property type="match status" value="1"/>
</dbReference>
<evidence type="ECO:0000256" key="1">
    <source>
        <dbReference type="ARBA" id="ARBA00004571"/>
    </source>
</evidence>
<sequence>MTQSSSRAARQHAFLALSCVGALIAPAALAQTADDTSRKDAPALGGVTVTDTVITQAPGRRQDSPKATRPLRDTPQTVTILTKEVLEQQNLLSLKDALSTVPGITFGAGEGGGGYGDSITLRGYSANNDITIDNVRDSAQYSRTDTFNVEQIEVTNGANSVSNGSGSVGGNINLVTKRPLDHDTSIVTAGVGTDNYYRATADISQHVTDTIAVRLNAMYHRNDIPGRDVEKNRRWGVAPSITFGMGTSTRLTFEYMHQEDTNIPQFGVPYISGAIVGSTTGASYSGPIPGVDRSDYYGFRNLDTQRINFDQATQIFEHDFSDKVSIRNLTRYQDVTQFTRADGPEGNFCLPSGRTVLGAVCSAPGLFTPSGGSRGNTRSTENQLAYTQTDLKAVANTGFIEHTLDVGFSLSRENYNAATGNSQRAANGAAATITPYAIFNPDANNVYTGPVNFVVASRPKSQVDNYAVYLFDAAKLSDHFEINGGVRWERNIAKSQTNSYSTTVGSTFGTLTTAGPTLYNRDSLFSYRIGLVYKPIEAASLYVAYGNSKTPSQSTVNGSCTFTPTATVPSSTCSTRPEGAKNYEIGGKVELFDGGLLLTAALFRNERDSYRVPSGDPTVPDQQTDGRSRVNGLALGASGHITPAWSITANYTHLNSKLLQSVSDKCLAAPGSGNCTNTVAAPNPGGGSELLATPKDSGSIYTAYTLPFGLTLGYGATYQGPFALNTPTTTSALVYHSHGYIVHNATISYDITKALSAQVNVKNIGDKLYYTRIRANNGWATPGDARSALLTISYKL</sequence>
<evidence type="ECO:0000256" key="5">
    <source>
        <dbReference type="ARBA" id="ARBA00022692"/>
    </source>
</evidence>
<dbReference type="RefSeq" id="WP_069205059.1">
    <property type="nucleotide sequence ID" value="NZ_CP014168.1"/>
</dbReference>
<evidence type="ECO:0000259" key="15">
    <source>
        <dbReference type="Pfam" id="PF00593"/>
    </source>
</evidence>
<keyword evidence="4 12" id="KW-1134">Transmembrane beta strand</keyword>
<evidence type="ECO:0000256" key="13">
    <source>
        <dbReference type="RuleBase" id="RU003357"/>
    </source>
</evidence>
<proteinExistence type="inferred from homology"/>
<reference evidence="17 18" key="1">
    <citation type="submission" date="2016-01" db="EMBL/GenBank/DDBJ databases">
        <title>Complete genome and mega plasmid sequence of Sphingomonas panacis DCY99 elicits systemic resistance in rice to Xanthomonas oryzae.</title>
        <authorList>
            <person name="Kim Y.J."/>
            <person name="Yang D.C."/>
            <person name="Sing P."/>
        </authorList>
    </citation>
    <scope>NUCLEOTIDE SEQUENCE [LARGE SCALE GENOMIC DNA]</scope>
    <source>
        <strain evidence="17 18">DCY99</strain>
    </source>
</reference>
<protein>
    <submittedName>
        <fullName evidence="17">TonB-dependent receptor</fullName>
    </submittedName>
</protein>
<dbReference type="GO" id="GO:0015891">
    <property type="term" value="P:siderophore transport"/>
    <property type="evidence" value="ECO:0007669"/>
    <property type="project" value="UniProtKB-ARBA"/>
</dbReference>
<dbReference type="STRING" id="1560345.AWL63_11525"/>
<name>A0A1B3ZAP3_9SPHN</name>
<dbReference type="AlphaFoldDB" id="A0A1B3ZAP3"/>
<dbReference type="Gene3D" id="2.40.170.20">
    <property type="entry name" value="TonB-dependent receptor, beta-barrel domain"/>
    <property type="match status" value="1"/>
</dbReference>
<keyword evidence="7" id="KW-0406">Ion transport</keyword>
<dbReference type="EMBL" id="CP014168">
    <property type="protein sequence ID" value="AOH84504.1"/>
    <property type="molecule type" value="Genomic_DNA"/>
</dbReference>
<keyword evidence="3 12" id="KW-0813">Transport</keyword>
<evidence type="ECO:0000259" key="16">
    <source>
        <dbReference type="Pfam" id="PF07715"/>
    </source>
</evidence>
<evidence type="ECO:0000256" key="4">
    <source>
        <dbReference type="ARBA" id="ARBA00022452"/>
    </source>
</evidence>
<dbReference type="InterPro" id="IPR037066">
    <property type="entry name" value="Plug_dom_sf"/>
</dbReference>
<accession>A0A1B3ZAP3</accession>
<dbReference type="InterPro" id="IPR036942">
    <property type="entry name" value="Beta-barrel_TonB_sf"/>
</dbReference>
<evidence type="ECO:0000256" key="7">
    <source>
        <dbReference type="ARBA" id="ARBA00023065"/>
    </source>
</evidence>
<keyword evidence="9 12" id="KW-0472">Membrane</keyword>
<evidence type="ECO:0000256" key="9">
    <source>
        <dbReference type="ARBA" id="ARBA00023136"/>
    </source>
</evidence>
<keyword evidence="5 12" id="KW-0812">Transmembrane</keyword>
<feature type="signal peptide" evidence="14">
    <location>
        <begin position="1"/>
        <end position="30"/>
    </location>
</feature>
<dbReference type="Pfam" id="PF07715">
    <property type="entry name" value="Plug"/>
    <property type="match status" value="1"/>
</dbReference>
<feature type="domain" description="TonB-dependent receptor-like beta-barrel" evidence="15">
    <location>
        <begin position="249"/>
        <end position="764"/>
    </location>
</feature>
<dbReference type="InterPro" id="IPR000531">
    <property type="entry name" value="Beta-barrel_TonB"/>
</dbReference>
<dbReference type="Pfam" id="PF00593">
    <property type="entry name" value="TonB_dep_Rec_b-barrel"/>
    <property type="match status" value="1"/>
</dbReference>
<evidence type="ECO:0000256" key="3">
    <source>
        <dbReference type="ARBA" id="ARBA00022448"/>
    </source>
</evidence>
<evidence type="ECO:0000256" key="11">
    <source>
        <dbReference type="ARBA" id="ARBA00023237"/>
    </source>
</evidence>
<dbReference type="InterPro" id="IPR039426">
    <property type="entry name" value="TonB-dep_rcpt-like"/>
</dbReference>
<dbReference type="SUPFAM" id="SSF56935">
    <property type="entry name" value="Porins"/>
    <property type="match status" value="1"/>
</dbReference>